<dbReference type="Gene3D" id="3.30.710.10">
    <property type="entry name" value="Potassium Channel Kv1.1, Chain A"/>
    <property type="match status" value="1"/>
</dbReference>
<comment type="caution">
    <text evidence="1">The sequence shown here is derived from an EMBL/GenBank/DDBJ whole genome shotgun (WGS) entry which is preliminary data.</text>
</comment>
<dbReference type="KEGG" id="lenr:94171595"/>
<keyword evidence="2" id="KW-1185">Reference proteome</keyword>
<dbReference type="RefSeq" id="XP_067691456.1">
    <property type="nucleotide sequence ID" value="XM_067836085.1"/>
</dbReference>
<dbReference type="Proteomes" id="UP000674179">
    <property type="component" value="Chromosome 28"/>
</dbReference>
<dbReference type="InterPro" id="IPR039948">
    <property type="entry name" value="ELC1"/>
</dbReference>
<dbReference type="EMBL" id="JAFHKP010000028">
    <property type="protein sequence ID" value="KAG5474927.1"/>
    <property type="molecule type" value="Genomic_DNA"/>
</dbReference>
<proteinExistence type="predicted"/>
<dbReference type="PANTHER" id="PTHR20648">
    <property type="entry name" value="ELONGIN-C"/>
    <property type="match status" value="1"/>
</dbReference>
<organism evidence="1 2">
    <name type="scientific">Leishmania enriettii</name>
    <dbReference type="NCBI Taxonomy" id="5663"/>
    <lineage>
        <taxon>Eukaryota</taxon>
        <taxon>Discoba</taxon>
        <taxon>Euglenozoa</taxon>
        <taxon>Kinetoplastea</taxon>
        <taxon>Metakinetoplastina</taxon>
        <taxon>Trypanosomatida</taxon>
        <taxon>Trypanosomatidae</taxon>
        <taxon>Leishmaniinae</taxon>
        <taxon>Leishmania</taxon>
    </lineage>
</organism>
<dbReference type="InterPro" id="IPR011333">
    <property type="entry name" value="SKP1/BTB/POZ_sf"/>
</dbReference>
<dbReference type="AlphaFoldDB" id="A0A836G4E1"/>
<dbReference type="SUPFAM" id="SSF54695">
    <property type="entry name" value="POZ domain"/>
    <property type="match status" value="1"/>
</dbReference>
<sequence>MSGQHFDAMWTAPPPPSYIDTVCMNPQDYVVVATSSGEEAFVHRDCLMESPVLRLAFRKRISLSTENLVVEFVKEDELQSTGKEPSDTNAVDGASASRHCLVAAAETIVSDGGGGVRGDEGDGVSQGADAAVAETEGENAVASEPQHPVTLKETLRTDNSVHVVFPRLDGDQLNVLVSYLYFKHLYNRRPSEERPKFEVPATAALEVMRVAETLEC</sequence>
<evidence type="ECO:0000313" key="2">
    <source>
        <dbReference type="Proteomes" id="UP000674179"/>
    </source>
</evidence>
<dbReference type="GeneID" id="94171595"/>
<gene>
    <name evidence="1" type="ORF">CUR178_04377</name>
</gene>
<dbReference type="OrthoDB" id="249087at2759"/>
<reference evidence="1 2" key="1">
    <citation type="submission" date="2021-02" db="EMBL/GenBank/DDBJ databases">
        <title>Leishmania (Mundinia) enrietti genome sequencing and assembly.</title>
        <authorList>
            <person name="Almutairi H."/>
            <person name="Gatherer D."/>
        </authorList>
    </citation>
    <scope>NUCLEOTIDE SEQUENCE [LARGE SCALE GENOMIC DNA]</scope>
    <source>
        <strain evidence="1">CUR178</strain>
    </source>
</reference>
<accession>A0A836G4E1</accession>
<name>A0A836G4E1_LEIEN</name>
<evidence type="ECO:0000313" key="1">
    <source>
        <dbReference type="EMBL" id="KAG5474927.1"/>
    </source>
</evidence>
<protein>
    <submittedName>
        <fullName evidence="1">Uncharacterized protein</fullName>
    </submittedName>
</protein>